<dbReference type="InterPro" id="IPR001509">
    <property type="entry name" value="Epimerase_deHydtase"/>
</dbReference>
<dbReference type="STRING" id="698738.OLEAN_C14060"/>
<dbReference type="Proteomes" id="UP000032749">
    <property type="component" value="Chromosome"/>
</dbReference>
<evidence type="ECO:0000313" key="4">
    <source>
        <dbReference type="EMBL" id="CCK75582.1"/>
    </source>
</evidence>
<sequence>MDNNSNKKKVLVFGACGFMGTYLIDELVKRNYSVVASDIDSPSTGYFEEKNISFVNIDITKEDDFDKLSAQSFDVVVHLAAHQPANVSEKGNDPASYVNVNILGTLNILKYCERSSVGSIIYGSSHRNTQGLWCGIDRALLEGDGREVKFDTEYTLFSITETAAQDLVEYYTVQHGLRGITFRLPPVYGYGPHTEIFKDGKPIKTGFQIFIDKAMTSEPIEVWGDSSVGRDIIYIKDVINAFILAIEHDTASGLFNITSGKKLTLMEEVSSILDVFGPEGTRSKIIEKPEIDNSIDSFYYDISKAKEVFGWEPQYTFKDMLKDFIKESSSKRFSHLLDSRQVKLNNYKQGD</sequence>
<evidence type="ECO:0000259" key="3">
    <source>
        <dbReference type="Pfam" id="PF01370"/>
    </source>
</evidence>
<protein>
    <submittedName>
        <fullName evidence="4">NDP-sugar dehydratase/ epimerase</fullName>
    </submittedName>
</protein>
<dbReference type="HOGENOM" id="CLU_007383_1_7_6"/>
<reference evidence="4 5" key="1">
    <citation type="journal article" date="2013" name="Nat. Commun.">
        <title>Genome sequence and functional genomic analysis of the oil-degrading bacterium Oleispira antarctica.</title>
        <authorList>
            <person name="Kube M."/>
            <person name="Chernikova T.N."/>
            <person name="Al-Ramahi Y."/>
            <person name="Beloqui A."/>
            <person name="Lopez-Cortez N."/>
            <person name="Guazzaroni M.E."/>
            <person name="Heipieper H.J."/>
            <person name="Klages S."/>
            <person name="Kotsyurbenko O.R."/>
            <person name="Langer I."/>
            <person name="Nechitaylo T.Y."/>
            <person name="Lunsdorf H."/>
            <person name="Fernandez M."/>
            <person name="Juarez S."/>
            <person name="Ciordia S."/>
            <person name="Singer A."/>
            <person name="Kagan O."/>
            <person name="Egorova O."/>
            <person name="Petit P.A."/>
            <person name="Stogios P."/>
            <person name="Kim Y."/>
            <person name="Tchigvintsev A."/>
            <person name="Flick R."/>
            <person name="Denaro R."/>
            <person name="Genovese M."/>
            <person name="Albar J.P."/>
            <person name="Reva O.N."/>
            <person name="Martinez-Gomariz M."/>
            <person name="Tran H."/>
            <person name="Ferrer M."/>
            <person name="Savchenko A."/>
            <person name="Yakunin A.F."/>
            <person name="Yakimov M.M."/>
            <person name="Golyshina O.V."/>
            <person name="Reinhardt R."/>
            <person name="Golyshin P.N."/>
        </authorList>
    </citation>
    <scope>NUCLEOTIDE SEQUENCE [LARGE SCALE GENOMIC DNA]</scope>
</reference>
<feature type="domain" description="NAD-dependent epimerase/dehydratase" evidence="3">
    <location>
        <begin position="10"/>
        <end position="257"/>
    </location>
</feature>
<dbReference type="PANTHER" id="PTHR43000">
    <property type="entry name" value="DTDP-D-GLUCOSE 4,6-DEHYDRATASE-RELATED"/>
    <property type="match status" value="1"/>
</dbReference>
<dbReference type="EMBL" id="FO203512">
    <property type="protein sequence ID" value="CCK75582.1"/>
    <property type="molecule type" value="Genomic_DNA"/>
</dbReference>
<dbReference type="InterPro" id="IPR036291">
    <property type="entry name" value="NAD(P)-bd_dom_sf"/>
</dbReference>
<name>R4YLL9_OLEAN</name>
<comment type="similarity">
    <text evidence="2">Belongs to the NAD(P)-dependent epimerase/dehydratase family.</text>
</comment>
<proteinExistence type="inferred from homology"/>
<gene>
    <name evidence="4" type="ORF">OLEAN_C14060</name>
</gene>
<accession>R4YLL9</accession>
<keyword evidence="5" id="KW-1185">Reference proteome</keyword>
<comment type="pathway">
    <text evidence="1">Bacterial outer membrane biogenesis; LPS O-antigen biosynthesis.</text>
</comment>
<evidence type="ECO:0000256" key="1">
    <source>
        <dbReference type="ARBA" id="ARBA00005125"/>
    </source>
</evidence>
<dbReference type="Pfam" id="PF01370">
    <property type="entry name" value="Epimerase"/>
    <property type="match status" value="1"/>
</dbReference>
<dbReference type="KEGG" id="oai:OLEAN_C14060"/>
<dbReference type="SUPFAM" id="SSF51735">
    <property type="entry name" value="NAD(P)-binding Rossmann-fold domains"/>
    <property type="match status" value="1"/>
</dbReference>
<evidence type="ECO:0000313" key="5">
    <source>
        <dbReference type="Proteomes" id="UP000032749"/>
    </source>
</evidence>
<dbReference type="AlphaFoldDB" id="R4YLL9"/>
<dbReference type="Gene3D" id="3.40.50.720">
    <property type="entry name" value="NAD(P)-binding Rossmann-like Domain"/>
    <property type="match status" value="1"/>
</dbReference>
<evidence type="ECO:0000256" key="2">
    <source>
        <dbReference type="ARBA" id="ARBA00007637"/>
    </source>
</evidence>
<organism evidence="4 5">
    <name type="scientific">Oleispira antarctica RB-8</name>
    <dbReference type="NCBI Taxonomy" id="698738"/>
    <lineage>
        <taxon>Bacteria</taxon>
        <taxon>Pseudomonadati</taxon>
        <taxon>Pseudomonadota</taxon>
        <taxon>Gammaproteobacteria</taxon>
        <taxon>Oceanospirillales</taxon>
        <taxon>Oceanospirillaceae</taxon>
        <taxon>Oleispira</taxon>
    </lineage>
</organism>